<dbReference type="PANTHER" id="PTHR47165">
    <property type="entry name" value="OS03G0429900 PROTEIN"/>
    <property type="match status" value="1"/>
</dbReference>
<organism evidence="7 8">
    <name type="scientific">Stylosanthes scabra</name>
    <dbReference type="NCBI Taxonomy" id="79078"/>
    <lineage>
        <taxon>Eukaryota</taxon>
        <taxon>Viridiplantae</taxon>
        <taxon>Streptophyta</taxon>
        <taxon>Embryophyta</taxon>
        <taxon>Tracheophyta</taxon>
        <taxon>Spermatophyta</taxon>
        <taxon>Magnoliopsida</taxon>
        <taxon>eudicotyledons</taxon>
        <taxon>Gunneridae</taxon>
        <taxon>Pentapetalae</taxon>
        <taxon>rosids</taxon>
        <taxon>fabids</taxon>
        <taxon>Fabales</taxon>
        <taxon>Fabaceae</taxon>
        <taxon>Papilionoideae</taxon>
        <taxon>50 kb inversion clade</taxon>
        <taxon>dalbergioids sensu lato</taxon>
        <taxon>Dalbergieae</taxon>
        <taxon>Pterocarpus clade</taxon>
        <taxon>Stylosanthes</taxon>
    </lineage>
</organism>
<keyword evidence="5" id="KW-0238">DNA-binding</keyword>
<dbReference type="InterPro" id="IPR047192">
    <property type="entry name" value="Euk_RPA1_DBD_C"/>
</dbReference>
<evidence type="ECO:0000256" key="2">
    <source>
        <dbReference type="ARBA" id="ARBA00022723"/>
    </source>
</evidence>
<keyword evidence="4" id="KW-0862">Zinc</keyword>
<dbReference type="EMBL" id="JASCZI010217286">
    <property type="protein sequence ID" value="MED6202860.1"/>
    <property type="molecule type" value="Genomic_DNA"/>
</dbReference>
<dbReference type="PANTHER" id="PTHR47165:SF4">
    <property type="entry name" value="OS03G0429900 PROTEIN"/>
    <property type="match status" value="1"/>
</dbReference>
<accession>A0ABU6XZC1</accession>
<dbReference type="SUPFAM" id="SSF50249">
    <property type="entry name" value="Nucleic acid-binding proteins"/>
    <property type="match status" value="1"/>
</dbReference>
<protein>
    <recommendedName>
        <fullName evidence="6">Replication factor A C-terminal domain-containing protein</fullName>
    </recommendedName>
</protein>
<dbReference type="Proteomes" id="UP001341840">
    <property type="component" value="Unassembled WGS sequence"/>
</dbReference>
<evidence type="ECO:0000256" key="4">
    <source>
        <dbReference type="ARBA" id="ARBA00022833"/>
    </source>
</evidence>
<reference evidence="7 8" key="1">
    <citation type="journal article" date="2023" name="Plants (Basel)">
        <title>Bridging the Gap: Combining Genomics and Transcriptomics Approaches to Understand Stylosanthes scabra, an Orphan Legume from the Brazilian Caatinga.</title>
        <authorList>
            <person name="Ferreira-Neto J.R.C."/>
            <person name="da Silva M.D."/>
            <person name="Binneck E."/>
            <person name="de Melo N.F."/>
            <person name="da Silva R.H."/>
            <person name="de Melo A.L.T.M."/>
            <person name="Pandolfi V."/>
            <person name="Bustamante F.O."/>
            <person name="Brasileiro-Vidal A.C."/>
            <person name="Benko-Iseppon A.M."/>
        </authorList>
    </citation>
    <scope>NUCLEOTIDE SEQUENCE [LARGE SCALE GENOMIC DNA]</scope>
    <source>
        <tissue evidence="7">Leaves</tissue>
    </source>
</reference>
<evidence type="ECO:0000313" key="7">
    <source>
        <dbReference type="EMBL" id="MED6202860.1"/>
    </source>
</evidence>
<evidence type="ECO:0000256" key="3">
    <source>
        <dbReference type="ARBA" id="ARBA00022771"/>
    </source>
</evidence>
<dbReference type="InterPro" id="IPR012340">
    <property type="entry name" value="NA-bd_OB-fold"/>
</dbReference>
<comment type="similarity">
    <text evidence="1">Belongs to the replication factor A protein 1 family.</text>
</comment>
<dbReference type="InterPro" id="IPR013955">
    <property type="entry name" value="Rep_factor-A_C"/>
</dbReference>
<name>A0ABU6XZC1_9FABA</name>
<evidence type="ECO:0000313" key="8">
    <source>
        <dbReference type="Proteomes" id="UP001341840"/>
    </source>
</evidence>
<feature type="domain" description="Replication factor A C-terminal" evidence="6">
    <location>
        <begin position="68"/>
        <end position="152"/>
    </location>
</feature>
<keyword evidence="2" id="KW-0479">Metal-binding</keyword>
<evidence type="ECO:0000256" key="1">
    <source>
        <dbReference type="ARBA" id="ARBA00005690"/>
    </source>
</evidence>
<feature type="non-terminal residue" evidence="7">
    <location>
        <position position="1"/>
    </location>
</feature>
<keyword evidence="3" id="KW-0863">Zinc-finger</keyword>
<sequence>TNVLQNLMYGTRLLINPDIPETMMLRKRGGAHSLSMPNGQPSSIVDEFLCLTERKTIEELRDIEDVGFYVVIATVLAVDSVPSGWYKSCVCNRKVEARNGMWFCNCCDKYVKNLLYRYKLDLVAYDGTAATTFIVYDREATILLGWTCSDLIQELN</sequence>
<comment type="caution">
    <text evidence="7">The sequence shown here is derived from an EMBL/GenBank/DDBJ whole genome shotgun (WGS) entry which is preliminary data.</text>
</comment>
<dbReference type="Pfam" id="PF08646">
    <property type="entry name" value="Rep_fac-A_C"/>
    <property type="match status" value="1"/>
</dbReference>
<feature type="non-terminal residue" evidence="7">
    <location>
        <position position="156"/>
    </location>
</feature>
<evidence type="ECO:0000256" key="5">
    <source>
        <dbReference type="ARBA" id="ARBA00023125"/>
    </source>
</evidence>
<proteinExistence type="inferred from homology"/>
<dbReference type="Gene3D" id="2.40.50.140">
    <property type="entry name" value="Nucleic acid-binding proteins"/>
    <property type="match status" value="1"/>
</dbReference>
<evidence type="ECO:0000259" key="6">
    <source>
        <dbReference type="Pfam" id="PF08646"/>
    </source>
</evidence>
<keyword evidence="8" id="KW-1185">Reference proteome</keyword>
<dbReference type="CDD" id="cd04476">
    <property type="entry name" value="RPA1_DBD_C"/>
    <property type="match status" value="1"/>
</dbReference>
<gene>
    <name evidence="7" type="ORF">PIB30_109806</name>
</gene>